<sequence>MTQHCEPDAQDLIRLFNACFETSLNTILIGNGKEPIYLPADAENAHHRIIFTQDYFSSALHEVAHWCVAGESRRQKVDYGYWYLPDGRNAQQQAKFESVEVKPQALEYAFSLACNVPFRVSIDNLSGETSCSRPFENAVSEQLKSYIMNGFNQRTSVFLNALHAFYQTPELSIDATM</sequence>
<gene>
    <name evidence="1" type="ORF">RM544_05120</name>
</gene>
<keyword evidence="2" id="KW-1185">Reference proteome</keyword>
<proteinExistence type="predicted"/>
<comment type="caution">
    <text evidence="1">The sequence shown here is derived from an EMBL/GenBank/DDBJ whole genome shotgun (WGS) entry which is preliminary data.</text>
</comment>
<name>A0AAW8R430_9ALTE</name>
<dbReference type="AlphaFoldDB" id="A0AAW8R430"/>
<dbReference type="EMBL" id="JAVRIE010000001">
    <property type="protein sequence ID" value="MDT0581908.1"/>
    <property type="molecule type" value="Genomic_DNA"/>
</dbReference>
<keyword evidence="1" id="KW-0648">Protein biosynthesis</keyword>
<protein>
    <submittedName>
        <fullName evidence="1">Elongation factor P hydroxylase</fullName>
    </submittedName>
</protein>
<dbReference type="GO" id="GO:0003746">
    <property type="term" value="F:translation elongation factor activity"/>
    <property type="evidence" value="ECO:0007669"/>
    <property type="project" value="UniProtKB-KW"/>
</dbReference>
<dbReference type="RefSeq" id="WP_311360675.1">
    <property type="nucleotide sequence ID" value="NZ_JAVRIE010000001.1"/>
</dbReference>
<accession>A0AAW8R430</accession>
<keyword evidence="1" id="KW-0251">Elongation factor</keyword>
<dbReference type="Proteomes" id="UP001249020">
    <property type="component" value="Unassembled WGS sequence"/>
</dbReference>
<dbReference type="InterPro" id="IPR007411">
    <property type="entry name" value="EpmC"/>
</dbReference>
<evidence type="ECO:0000313" key="2">
    <source>
        <dbReference type="Proteomes" id="UP001249020"/>
    </source>
</evidence>
<reference evidence="1 2" key="1">
    <citation type="submission" date="2023-09" db="EMBL/GenBank/DDBJ databases">
        <authorList>
            <person name="Rey-Velasco X."/>
        </authorList>
    </citation>
    <scope>NUCLEOTIDE SEQUENCE [LARGE SCALE GENOMIC DNA]</scope>
    <source>
        <strain evidence="1 2">W409</strain>
    </source>
</reference>
<dbReference type="Pfam" id="PF04315">
    <property type="entry name" value="EpmC"/>
    <property type="match status" value="1"/>
</dbReference>
<organism evidence="1 2">
    <name type="scientific">Brumicola blandensis</name>
    <dbReference type="NCBI Taxonomy" id="3075611"/>
    <lineage>
        <taxon>Bacteria</taxon>
        <taxon>Pseudomonadati</taxon>
        <taxon>Pseudomonadota</taxon>
        <taxon>Gammaproteobacteria</taxon>
        <taxon>Alteromonadales</taxon>
        <taxon>Alteromonadaceae</taxon>
        <taxon>Brumicola</taxon>
    </lineage>
</organism>
<evidence type="ECO:0000313" key="1">
    <source>
        <dbReference type="EMBL" id="MDT0581908.1"/>
    </source>
</evidence>